<name>T0MJ92_9MICR</name>
<sequence length="140" mass="16050">MGVQEFISRAKQALTSNSGKQYSAREYKLDNNKRRKTETVEKECSLLNGKILLDTLNVFKEKLAILNKTSVEKMERTRKIPLLKVDSIKLDATIKAVQNHVSKHPPHSMSEIVRILQAAQICYQETTRKDAKTIKMGRKH</sequence>
<accession>T0MJ92</accession>
<dbReference type="EMBL" id="KE647188">
    <property type="protein sequence ID" value="EQB60995.1"/>
    <property type="molecule type" value="Genomic_DNA"/>
</dbReference>
<evidence type="ECO:0000313" key="2">
    <source>
        <dbReference type="Proteomes" id="UP000053780"/>
    </source>
</evidence>
<dbReference type="OrthoDB" id="2191163at2759"/>
<dbReference type="Proteomes" id="UP000053780">
    <property type="component" value="Unassembled WGS sequence"/>
</dbReference>
<dbReference type="VEuPathDB" id="MicrosporidiaDB:NAPIS_ORF01426"/>
<gene>
    <name evidence="1" type="ORF">NAPIS_ORF01426</name>
</gene>
<evidence type="ECO:0000313" key="1">
    <source>
        <dbReference type="EMBL" id="EQB60995.1"/>
    </source>
</evidence>
<reference evidence="1 2" key="1">
    <citation type="journal article" date="2013" name="BMC Genomics">
        <title>Genome sequencing and comparative genomics of honey bee microsporidia, Nosema apis reveal novel insights into host-parasite interactions.</title>
        <authorList>
            <person name="Chen Yp."/>
            <person name="Pettis J.S."/>
            <person name="Zhao Y."/>
            <person name="Liu X."/>
            <person name="Tallon L.J."/>
            <person name="Sadzewicz L.D."/>
            <person name="Li R."/>
            <person name="Zheng H."/>
            <person name="Huang S."/>
            <person name="Zhang X."/>
            <person name="Hamilton M.C."/>
            <person name="Pernal S.F."/>
            <person name="Melathopoulos A.P."/>
            <person name="Yan X."/>
            <person name="Evans J.D."/>
        </authorList>
    </citation>
    <scope>NUCLEOTIDE SEQUENCE [LARGE SCALE GENOMIC DNA]</scope>
    <source>
        <strain evidence="1 2">BRL 01</strain>
    </source>
</reference>
<organism evidence="1 2">
    <name type="scientific">Vairimorpha apis BRL 01</name>
    <dbReference type="NCBI Taxonomy" id="1037528"/>
    <lineage>
        <taxon>Eukaryota</taxon>
        <taxon>Fungi</taxon>
        <taxon>Fungi incertae sedis</taxon>
        <taxon>Microsporidia</taxon>
        <taxon>Nosematidae</taxon>
        <taxon>Vairimorpha</taxon>
    </lineage>
</organism>
<dbReference type="AlphaFoldDB" id="T0MJ92"/>
<protein>
    <submittedName>
        <fullName evidence="1">Uncharacterized protein</fullName>
    </submittedName>
</protein>
<dbReference type="HOGENOM" id="CLU_126683_0_0_1"/>
<keyword evidence="2" id="KW-1185">Reference proteome</keyword>
<proteinExistence type="predicted"/>